<feature type="compositionally biased region" description="Basic and acidic residues" evidence="1">
    <location>
        <begin position="26"/>
        <end position="37"/>
    </location>
</feature>
<protein>
    <submittedName>
        <fullName evidence="3">Uncharacterized protein</fullName>
    </submittedName>
</protein>
<dbReference type="AlphaFoldDB" id="A0A5B8MQ01"/>
<dbReference type="PANTHER" id="PTHR37948">
    <property type="entry name" value="ZGC:113208"/>
    <property type="match status" value="1"/>
</dbReference>
<evidence type="ECO:0000313" key="2">
    <source>
        <dbReference type="EMBL" id="CAD9717901.1"/>
    </source>
</evidence>
<keyword evidence="4" id="KW-1185">Reference proteome</keyword>
<dbReference type="OrthoDB" id="4850at2759"/>
<name>A0A5B8MQ01_9CHLO</name>
<reference evidence="2" key="2">
    <citation type="submission" date="2021-01" db="EMBL/GenBank/DDBJ databases">
        <authorList>
            <person name="Corre E."/>
            <person name="Pelletier E."/>
            <person name="Niang G."/>
            <person name="Scheremetjew M."/>
            <person name="Finn R."/>
            <person name="Kale V."/>
            <person name="Holt S."/>
            <person name="Cochrane G."/>
            <person name="Meng A."/>
            <person name="Brown T."/>
            <person name="Cohen L."/>
        </authorList>
    </citation>
    <scope>NUCLEOTIDE SEQUENCE</scope>
    <source>
        <strain evidence="2">CCMP1205</strain>
    </source>
</reference>
<feature type="compositionally biased region" description="Basic residues" evidence="1">
    <location>
        <begin position="1"/>
        <end position="12"/>
    </location>
</feature>
<evidence type="ECO:0000256" key="1">
    <source>
        <dbReference type="SAM" id="MobiDB-lite"/>
    </source>
</evidence>
<evidence type="ECO:0000313" key="3">
    <source>
        <dbReference type="EMBL" id="QDZ22421.1"/>
    </source>
</evidence>
<organism evidence="3 4">
    <name type="scientific">Chloropicon primus</name>
    <dbReference type="NCBI Taxonomy" id="1764295"/>
    <lineage>
        <taxon>Eukaryota</taxon>
        <taxon>Viridiplantae</taxon>
        <taxon>Chlorophyta</taxon>
        <taxon>Chloropicophyceae</taxon>
        <taxon>Chloropicales</taxon>
        <taxon>Chloropicaceae</taxon>
        <taxon>Chloropicon</taxon>
    </lineage>
</organism>
<proteinExistence type="predicted"/>
<dbReference type="EMBL" id="HBHL01010130">
    <property type="protein sequence ID" value="CAD9717901.1"/>
    <property type="molecule type" value="Transcribed_RNA"/>
</dbReference>
<accession>A0A5B8MQ01</accession>
<sequence>MGKDKGKGRKRRAEPTGIRRSGRARKAVDYAHQERVELFVAGEDDGRPTTTTSKYNPKPSPAGTSFVSSLTLPDTSGRPRDAHGCLVFHDHPEFRPNLSPQQMIASGVFGGCYFHPKGGKKGVKYPKGIPASMLSHKEYPREWFAGLPAAMYISRRYEIATNKYKVKAGQDQAYWEEKGWIHPLDPRGWFQWYTRFFQGRRTEDDQRQISRWRGVTGAKGRWKRFLLNKIVNANAALDDTSVSPVVRQTLLHWAYEVTERDLERHLKGK</sequence>
<dbReference type="STRING" id="1764295.A0A5B8MQ01"/>
<evidence type="ECO:0000313" key="4">
    <source>
        <dbReference type="Proteomes" id="UP000316726"/>
    </source>
</evidence>
<dbReference type="Proteomes" id="UP000316726">
    <property type="component" value="Chromosome 7"/>
</dbReference>
<dbReference type="EMBL" id="CP031040">
    <property type="protein sequence ID" value="QDZ22421.1"/>
    <property type="molecule type" value="Genomic_DNA"/>
</dbReference>
<dbReference type="PANTHER" id="PTHR37948:SF1">
    <property type="entry name" value="BLL5189 PROTEIN"/>
    <property type="match status" value="1"/>
</dbReference>
<gene>
    <name evidence="3" type="ORF">A3770_07p49390</name>
    <name evidence="2" type="ORF">CPRI1469_LOCUS6766</name>
</gene>
<feature type="region of interest" description="Disordered" evidence="1">
    <location>
        <begin position="1"/>
        <end position="68"/>
    </location>
</feature>
<reference evidence="3 4" key="1">
    <citation type="submission" date="2018-07" db="EMBL/GenBank/DDBJ databases">
        <title>The complete nuclear genome of the prasinophyte Chloropicon primus (CCMP1205).</title>
        <authorList>
            <person name="Pombert J.-F."/>
            <person name="Otis C."/>
            <person name="Turmel M."/>
            <person name="Lemieux C."/>
        </authorList>
    </citation>
    <scope>NUCLEOTIDE SEQUENCE [LARGE SCALE GENOMIC DNA]</scope>
    <source>
        <strain evidence="3 4">CCMP1205</strain>
    </source>
</reference>